<dbReference type="OrthoDB" id="5116982at2"/>
<dbReference type="Gene3D" id="3.20.180.10">
    <property type="entry name" value="PNP-oxidase-like"/>
    <property type="match status" value="1"/>
</dbReference>
<dbReference type="AlphaFoldDB" id="A0A418MWZ2"/>
<dbReference type="Pfam" id="PF10615">
    <property type="entry name" value="DUF2470"/>
    <property type="match status" value="1"/>
</dbReference>
<dbReference type="SUPFAM" id="SSF50475">
    <property type="entry name" value="FMN-binding split barrel"/>
    <property type="match status" value="1"/>
</dbReference>
<proteinExistence type="predicted"/>
<evidence type="ECO:0000259" key="1">
    <source>
        <dbReference type="Pfam" id="PF10615"/>
    </source>
</evidence>
<organism evidence="2 3">
    <name type="scientific">Micromonospora radicis</name>
    <dbReference type="NCBI Taxonomy" id="1894971"/>
    <lineage>
        <taxon>Bacteria</taxon>
        <taxon>Bacillati</taxon>
        <taxon>Actinomycetota</taxon>
        <taxon>Actinomycetes</taxon>
        <taxon>Micromonosporales</taxon>
        <taxon>Micromonosporaceae</taxon>
        <taxon>Micromonospora</taxon>
    </lineage>
</organism>
<name>A0A418MWZ2_9ACTN</name>
<dbReference type="Proteomes" id="UP000283832">
    <property type="component" value="Unassembled WGS sequence"/>
</dbReference>
<feature type="domain" description="DUF2470" evidence="1">
    <location>
        <begin position="14"/>
        <end position="87"/>
    </location>
</feature>
<evidence type="ECO:0000313" key="3">
    <source>
        <dbReference type="Proteomes" id="UP000283832"/>
    </source>
</evidence>
<dbReference type="EMBL" id="QXEC01000007">
    <property type="protein sequence ID" value="RIV39122.1"/>
    <property type="molecule type" value="Genomic_DNA"/>
</dbReference>
<evidence type="ECO:0000313" key="2">
    <source>
        <dbReference type="EMBL" id="RIV39122.1"/>
    </source>
</evidence>
<dbReference type="InterPro" id="IPR037119">
    <property type="entry name" value="Haem_oxidase_HugZ-like_sf"/>
</dbReference>
<dbReference type="RefSeq" id="WP_119574555.1">
    <property type="nucleotide sequence ID" value="NZ_QXEC01000007.1"/>
</dbReference>
<reference evidence="2 3" key="1">
    <citation type="submission" date="2018-08" db="EMBL/GenBank/DDBJ databases">
        <title>Jishengella sp. nov., isolated from a root of Azadirachta indica A. Juss. var. siamensis Valenton.</title>
        <authorList>
            <person name="Kuncharoen N."/>
            <person name="Tanasupawat S."/>
            <person name="Kudo T."/>
            <person name="Ohkuma M."/>
        </authorList>
    </citation>
    <scope>NUCLEOTIDE SEQUENCE [LARGE SCALE GENOMIC DNA]</scope>
    <source>
        <strain evidence="2 3">AZ1-13</strain>
    </source>
</reference>
<comment type="caution">
    <text evidence="2">The sequence shown here is derived from an EMBL/GenBank/DDBJ whole genome shotgun (WGS) entry which is preliminary data.</text>
</comment>
<sequence>MSGHAPFPPEVIAAVLRHMNTDHADDCRVICQGLGGQPTATAAIMSGMDADAMEFVATVHGDPVAVRVPFSSRLTERRQIRAEAARMYREACAALGQPPRPDAS</sequence>
<gene>
    <name evidence="2" type="ORF">D2L64_09625</name>
</gene>
<keyword evidence="3" id="KW-1185">Reference proteome</keyword>
<protein>
    <submittedName>
        <fullName evidence="2">DUF2470 domain-containing protein</fullName>
    </submittedName>
</protein>
<accession>A0A418MWZ2</accession>
<dbReference type="InterPro" id="IPR019595">
    <property type="entry name" value="DUF2470"/>
</dbReference>